<feature type="compositionally biased region" description="Basic and acidic residues" evidence="1">
    <location>
        <begin position="49"/>
        <end position="61"/>
    </location>
</feature>
<keyword evidence="3" id="KW-1185">Reference proteome</keyword>
<feature type="region of interest" description="Disordered" evidence="1">
    <location>
        <begin position="27"/>
        <end position="72"/>
    </location>
</feature>
<organism evidence="2 3">
    <name type="scientific">Armadillidium nasatum</name>
    <dbReference type="NCBI Taxonomy" id="96803"/>
    <lineage>
        <taxon>Eukaryota</taxon>
        <taxon>Metazoa</taxon>
        <taxon>Ecdysozoa</taxon>
        <taxon>Arthropoda</taxon>
        <taxon>Crustacea</taxon>
        <taxon>Multicrustacea</taxon>
        <taxon>Malacostraca</taxon>
        <taxon>Eumalacostraca</taxon>
        <taxon>Peracarida</taxon>
        <taxon>Isopoda</taxon>
        <taxon>Oniscidea</taxon>
        <taxon>Crinocheta</taxon>
        <taxon>Armadillidiidae</taxon>
        <taxon>Armadillidium</taxon>
    </lineage>
</organism>
<feature type="compositionally biased region" description="Basic and acidic residues" evidence="1">
    <location>
        <begin position="142"/>
        <end position="157"/>
    </location>
</feature>
<proteinExistence type="predicted"/>
<evidence type="ECO:0000256" key="1">
    <source>
        <dbReference type="SAM" id="MobiDB-lite"/>
    </source>
</evidence>
<feature type="region of interest" description="Disordered" evidence="1">
    <location>
        <begin position="133"/>
        <end position="197"/>
    </location>
</feature>
<feature type="compositionally biased region" description="Low complexity" evidence="1">
    <location>
        <begin position="182"/>
        <end position="193"/>
    </location>
</feature>
<evidence type="ECO:0000313" key="3">
    <source>
        <dbReference type="Proteomes" id="UP000326759"/>
    </source>
</evidence>
<comment type="caution">
    <text evidence="2">The sequence shown here is derived from an EMBL/GenBank/DDBJ whole genome shotgun (WGS) entry which is preliminary data.</text>
</comment>
<dbReference type="OrthoDB" id="6372179at2759"/>
<evidence type="ECO:0000313" key="2">
    <source>
        <dbReference type="EMBL" id="KAB7500404.1"/>
    </source>
</evidence>
<name>A0A5N5T1R0_9CRUS</name>
<dbReference type="EMBL" id="SEYY01014065">
    <property type="protein sequence ID" value="KAB7500404.1"/>
    <property type="molecule type" value="Genomic_DNA"/>
</dbReference>
<reference evidence="2 3" key="1">
    <citation type="journal article" date="2019" name="PLoS Biol.">
        <title>Sex chromosomes control vertical transmission of feminizing Wolbachia symbionts in an isopod.</title>
        <authorList>
            <person name="Becking T."/>
            <person name="Chebbi M.A."/>
            <person name="Giraud I."/>
            <person name="Moumen B."/>
            <person name="Laverre T."/>
            <person name="Caubet Y."/>
            <person name="Peccoud J."/>
            <person name="Gilbert C."/>
            <person name="Cordaux R."/>
        </authorList>
    </citation>
    <scope>NUCLEOTIDE SEQUENCE [LARGE SCALE GENOMIC DNA]</scope>
    <source>
        <strain evidence="2">ANa2</strain>
        <tissue evidence="2">Whole body excluding digestive tract and cuticle</tissue>
    </source>
</reference>
<dbReference type="Proteomes" id="UP000326759">
    <property type="component" value="Unassembled WGS sequence"/>
</dbReference>
<protein>
    <recommendedName>
        <fullName evidence="4">HCLS1-associated protein X-1</fullName>
    </recommendedName>
</protein>
<dbReference type="AlphaFoldDB" id="A0A5N5T1R0"/>
<sequence>MDDKSPLSSFVFSIFKPFIFSYRKENFIPPENDNQNDEFNVPSEPSEPSPRDSLLKPDPNKKRFTNPYGQNEGHKNTFIWDFGSHPNEDFGMDRNEDFFEDFSPNFHDGGFESIFRMMDEMYSTWSQFPNFPHMPSILPGPHKGDEKKDRDLDESSGKEIASLLKDPPSYENKAESHTFKESPSLTPPSASTSRFKSTSIVRIRRPDGVIEETRKYRDSDGREETEIITREPSPEDNIQPVEPFTVVVSLCKLSSSVCGGQVGDFLKLLIEFVTDVDAKLGYNLNILTFN</sequence>
<accession>A0A5N5T1R0</accession>
<gene>
    <name evidence="2" type="ORF">Anas_02977</name>
</gene>
<evidence type="ECO:0008006" key="4">
    <source>
        <dbReference type="Google" id="ProtNLM"/>
    </source>
</evidence>